<gene>
    <name evidence="1" type="ORF">EDB81DRAFT_832949</name>
</gene>
<dbReference type="EMBL" id="JAGMUV010000049">
    <property type="protein sequence ID" value="KAH7109796.1"/>
    <property type="molecule type" value="Genomic_DNA"/>
</dbReference>
<protein>
    <submittedName>
        <fullName evidence="1">Uncharacterized protein</fullName>
    </submittedName>
</protein>
<evidence type="ECO:0000313" key="2">
    <source>
        <dbReference type="Proteomes" id="UP000738349"/>
    </source>
</evidence>
<dbReference type="AlphaFoldDB" id="A0A9P9CZQ2"/>
<sequence>MKRMKWSLGGTKRRLGANFFHSTHNICRSREENETVTALFYYGPREDCIGSSCYNIQSLLHLHKYGILSTQGSPGLHDFGENVREGAIEYWQWRTVPWIEFIIRDKERKRVAFITKMLEDERLTISVVDGSTGEPCFGTENRETILDISRSAKQKADLQRAKWEVKSTSPKVGRWDPELKTFVLRTSRQLRTNAYIYASSL</sequence>
<dbReference type="OrthoDB" id="5073606at2759"/>
<proteinExistence type="predicted"/>
<organism evidence="1 2">
    <name type="scientific">Dactylonectria macrodidyma</name>
    <dbReference type="NCBI Taxonomy" id="307937"/>
    <lineage>
        <taxon>Eukaryota</taxon>
        <taxon>Fungi</taxon>
        <taxon>Dikarya</taxon>
        <taxon>Ascomycota</taxon>
        <taxon>Pezizomycotina</taxon>
        <taxon>Sordariomycetes</taxon>
        <taxon>Hypocreomycetidae</taxon>
        <taxon>Hypocreales</taxon>
        <taxon>Nectriaceae</taxon>
        <taxon>Dactylonectria</taxon>
    </lineage>
</organism>
<comment type="caution">
    <text evidence="1">The sequence shown here is derived from an EMBL/GenBank/DDBJ whole genome shotgun (WGS) entry which is preliminary data.</text>
</comment>
<dbReference type="Proteomes" id="UP000738349">
    <property type="component" value="Unassembled WGS sequence"/>
</dbReference>
<evidence type="ECO:0000313" key="1">
    <source>
        <dbReference type="EMBL" id="KAH7109796.1"/>
    </source>
</evidence>
<reference evidence="1" key="1">
    <citation type="journal article" date="2021" name="Nat. Commun.">
        <title>Genetic determinants of endophytism in the Arabidopsis root mycobiome.</title>
        <authorList>
            <person name="Mesny F."/>
            <person name="Miyauchi S."/>
            <person name="Thiergart T."/>
            <person name="Pickel B."/>
            <person name="Atanasova L."/>
            <person name="Karlsson M."/>
            <person name="Huettel B."/>
            <person name="Barry K.W."/>
            <person name="Haridas S."/>
            <person name="Chen C."/>
            <person name="Bauer D."/>
            <person name="Andreopoulos W."/>
            <person name="Pangilinan J."/>
            <person name="LaButti K."/>
            <person name="Riley R."/>
            <person name="Lipzen A."/>
            <person name="Clum A."/>
            <person name="Drula E."/>
            <person name="Henrissat B."/>
            <person name="Kohler A."/>
            <person name="Grigoriev I.V."/>
            <person name="Martin F.M."/>
            <person name="Hacquard S."/>
        </authorList>
    </citation>
    <scope>NUCLEOTIDE SEQUENCE</scope>
    <source>
        <strain evidence="1">MPI-CAGE-AT-0147</strain>
    </source>
</reference>
<name>A0A9P9CZQ2_9HYPO</name>
<accession>A0A9P9CZQ2</accession>
<keyword evidence="2" id="KW-1185">Reference proteome</keyword>